<dbReference type="PANTHER" id="PTHR14614:SF14">
    <property type="entry name" value="PROTEIN N-LYSINE METHYLTRANSFERASE METTL21A"/>
    <property type="match status" value="1"/>
</dbReference>
<dbReference type="OrthoDB" id="413520at2759"/>
<dbReference type="Pfam" id="PF10294">
    <property type="entry name" value="Methyltransf_16"/>
    <property type="match status" value="1"/>
</dbReference>
<evidence type="ECO:0000313" key="11">
    <source>
        <dbReference type="Proteomes" id="UP000515152"/>
    </source>
</evidence>
<dbReference type="GeneID" id="105911956"/>
<keyword evidence="4" id="KW-0808">Transferase</keyword>
<dbReference type="GO" id="GO:0032259">
    <property type="term" value="P:methylation"/>
    <property type="evidence" value="ECO:0007669"/>
    <property type="project" value="UniProtKB-KW"/>
</dbReference>
<dbReference type="AlphaFoldDB" id="A0A6P3WE41"/>
<evidence type="ECO:0000256" key="4">
    <source>
        <dbReference type="ARBA" id="ARBA00022679"/>
    </source>
</evidence>
<protein>
    <recommendedName>
        <fullName evidence="7">Protein N-lysine methyltransferase METTL21A</fullName>
    </recommendedName>
    <alternativeName>
        <fullName evidence="8">Methyltransferase-like protein 21A</fullName>
    </alternativeName>
</protein>
<evidence type="ECO:0000256" key="2">
    <source>
        <dbReference type="ARBA" id="ARBA00022490"/>
    </source>
</evidence>
<reference evidence="12" key="1">
    <citation type="submission" date="2025-08" db="UniProtKB">
        <authorList>
            <consortium name="RefSeq"/>
        </authorList>
    </citation>
    <scope>IDENTIFICATION</scope>
</reference>
<dbReference type="InterPro" id="IPR019410">
    <property type="entry name" value="Methyltransf_16"/>
</dbReference>
<sequence length="220" mass="24566">MALVPYDEGNAVLPALAKLRDSSAEFHFANHNVRLTQDWNRLGVAAVVWDAAVVLCMYMELGQFELKRKTAIELGAGTGLVGIVAALLGANVTITDRAPALEFLAANVHDNIPPALQEAVQVSELTWGEGLDRYEAGAYDLILGADIVYLEETFPALLRTLEHLSSERSVVLLSCRLRYERDERFLSLLRSRFAVQEVHYDAQRDIHIYRATRTTGRRDL</sequence>
<evidence type="ECO:0000256" key="10">
    <source>
        <dbReference type="SAM" id="Phobius"/>
    </source>
</evidence>
<evidence type="ECO:0000256" key="9">
    <source>
        <dbReference type="ARBA" id="ARBA00049497"/>
    </source>
</evidence>
<evidence type="ECO:0000256" key="3">
    <source>
        <dbReference type="ARBA" id="ARBA00022603"/>
    </source>
</evidence>
<dbReference type="SUPFAM" id="SSF53335">
    <property type="entry name" value="S-adenosyl-L-methionine-dependent methyltransferases"/>
    <property type="match status" value="1"/>
</dbReference>
<evidence type="ECO:0000313" key="12">
    <source>
        <dbReference type="RefSeq" id="XP_012696319.1"/>
    </source>
</evidence>
<keyword evidence="11" id="KW-1185">Reference proteome</keyword>
<evidence type="ECO:0000256" key="1">
    <source>
        <dbReference type="ARBA" id="ARBA00004496"/>
    </source>
</evidence>
<dbReference type="KEGG" id="char:105911956"/>
<dbReference type="RefSeq" id="XP_012696319.1">
    <property type="nucleotide sequence ID" value="XM_012840865.3"/>
</dbReference>
<dbReference type="Gene3D" id="3.40.50.150">
    <property type="entry name" value="Vaccinia Virus protein VP39"/>
    <property type="match status" value="1"/>
</dbReference>
<evidence type="ECO:0000256" key="8">
    <source>
        <dbReference type="ARBA" id="ARBA00041632"/>
    </source>
</evidence>
<organism evidence="11 12">
    <name type="scientific">Clupea harengus</name>
    <name type="common">Atlantic herring</name>
    <dbReference type="NCBI Taxonomy" id="7950"/>
    <lineage>
        <taxon>Eukaryota</taxon>
        <taxon>Metazoa</taxon>
        <taxon>Chordata</taxon>
        <taxon>Craniata</taxon>
        <taxon>Vertebrata</taxon>
        <taxon>Euteleostomi</taxon>
        <taxon>Actinopterygii</taxon>
        <taxon>Neopterygii</taxon>
        <taxon>Teleostei</taxon>
        <taxon>Clupei</taxon>
        <taxon>Clupeiformes</taxon>
        <taxon>Clupeoidei</taxon>
        <taxon>Clupeidae</taxon>
        <taxon>Clupea</taxon>
    </lineage>
</organism>
<gene>
    <name evidence="12" type="primary">mettl21a</name>
</gene>
<dbReference type="InterPro" id="IPR029063">
    <property type="entry name" value="SAM-dependent_MTases_sf"/>
</dbReference>
<feature type="transmembrane region" description="Helical" evidence="10">
    <location>
        <begin position="42"/>
        <end position="59"/>
    </location>
</feature>
<accession>A0A6P3WE41</accession>
<dbReference type="GO" id="GO:0005829">
    <property type="term" value="C:cytosol"/>
    <property type="evidence" value="ECO:0007669"/>
    <property type="project" value="TreeGrafter"/>
</dbReference>
<keyword evidence="10" id="KW-0812">Transmembrane</keyword>
<keyword evidence="5" id="KW-0949">S-adenosyl-L-methionine</keyword>
<dbReference type="CTD" id="151194"/>
<dbReference type="GO" id="GO:0008168">
    <property type="term" value="F:methyltransferase activity"/>
    <property type="evidence" value="ECO:0007669"/>
    <property type="project" value="UniProtKB-KW"/>
</dbReference>
<dbReference type="Proteomes" id="UP000515152">
    <property type="component" value="Chromosome 21"/>
</dbReference>
<keyword evidence="3 12" id="KW-0489">Methyltransferase</keyword>
<proteinExistence type="inferred from homology"/>
<keyword evidence="10" id="KW-1133">Transmembrane helix</keyword>
<evidence type="ECO:0000256" key="5">
    <source>
        <dbReference type="ARBA" id="ARBA00022691"/>
    </source>
</evidence>
<keyword evidence="10" id="KW-0472">Membrane</keyword>
<dbReference type="GO" id="GO:0032991">
    <property type="term" value="C:protein-containing complex"/>
    <property type="evidence" value="ECO:0007669"/>
    <property type="project" value="TreeGrafter"/>
</dbReference>
<feature type="transmembrane region" description="Helical" evidence="10">
    <location>
        <begin position="71"/>
        <end position="90"/>
    </location>
</feature>
<evidence type="ECO:0000256" key="7">
    <source>
        <dbReference type="ARBA" id="ARBA00040801"/>
    </source>
</evidence>
<evidence type="ECO:0000256" key="6">
    <source>
        <dbReference type="ARBA" id="ARBA00038029"/>
    </source>
</evidence>
<comment type="subcellular location">
    <subcellularLocation>
        <location evidence="1">Cytoplasm</location>
    </subcellularLocation>
</comment>
<comment type="similarity">
    <text evidence="6">Belongs to the methyltransferase superfamily. METTL21 family.</text>
</comment>
<comment type="catalytic activity">
    <reaction evidence="9">
        <text>L-lysyl-[protein] + 3 S-adenosyl-L-methionine = N(6),N(6),N(6)-trimethyl-L-lysyl-[protein] + 3 S-adenosyl-L-homocysteine + 3 H(+)</text>
        <dbReference type="Rhea" id="RHEA:54192"/>
        <dbReference type="Rhea" id="RHEA-COMP:9752"/>
        <dbReference type="Rhea" id="RHEA-COMP:13826"/>
        <dbReference type="ChEBI" id="CHEBI:15378"/>
        <dbReference type="ChEBI" id="CHEBI:29969"/>
        <dbReference type="ChEBI" id="CHEBI:57856"/>
        <dbReference type="ChEBI" id="CHEBI:59789"/>
        <dbReference type="ChEBI" id="CHEBI:61961"/>
    </reaction>
    <physiologicalReaction direction="left-to-right" evidence="9">
        <dbReference type="Rhea" id="RHEA:54193"/>
    </physiologicalReaction>
</comment>
<keyword evidence="2" id="KW-0963">Cytoplasm</keyword>
<dbReference type="PANTHER" id="PTHR14614">
    <property type="entry name" value="HEPATOCELLULAR CARCINOMA-ASSOCIATED ANTIGEN"/>
    <property type="match status" value="1"/>
</dbReference>
<name>A0A6P3WE41_CLUHA</name>